<organism evidence="4">
    <name type="scientific">Oppiella nova</name>
    <dbReference type="NCBI Taxonomy" id="334625"/>
    <lineage>
        <taxon>Eukaryota</taxon>
        <taxon>Metazoa</taxon>
        <taxon>Ecdysozoa</taxon>
        <taxon>Arthropoda</taxon>
        <taxon>Chelicerata</taxon>
        <taxon>Arachnida</taxon>
        <taxon>Acari</taxon>
        <taxon>Acariformes</taxon>
        <taxon>Sarcoptiformes</taxon>
        <taxon>Oribatida</taxon>
        <taxon>Brachypylina</taxon>
        <taxon>Oppioidea</taxon>
        <taxon>Oppiidae</taxon>
        <taxon>Oppiella</taxon>
    </lineage>
</organism>
<dbReference type="PROSITE" id="PS50157">
    <property type="entry name" value="ZINC_FINGER_C2H2_2"/>
    <property type="match status" value="2"/>
</dbReference>
<dbReference type="InterPro" id="IPR013087">
    <property type="entry name" value="Znf_C2H2_type"/>
</dbReference>
<keyword evidence="1" id="KW-0863">Zinc-finger</keyword>
<feature type="region of interest" description="Disordered" evidence="2">
    <location>
        <begin position="1"/>
        <end position="32"/>
    </location>
</feature>
<proteinExistence type="predicted"/>
<keyword evidence="5" id="KW-1185">Reference proteome</keyword>
<reference evidence="4" key="1">
    <citation type="submission" date="2020-11" db="EMBL/GenBank/DDBJ databases">
        <authorList>
            <person name="Tran Van P."/>
        </authorList>
    </citation>
    <scope>NUCLEOTIDE SEQUENCE</scope>
</reference>
<feature type="compositionally biased region" description="Acidic residues" evidence="2">
    <location>
        <begin position="468"/>
        <end position="479"/>
    </location>
</feature>
<feature type="region of interest" description="Disordered" evidence="2">
    <location>
        <begin position="283"/>
        <end position="313"/>
    </location>
</feature>
<dbReference type="GO" id="GO:0045944">
    <property type="term" value="P:positive regulation of transcription by RNA polymerase II"/>
    <property type="evidence" value="ECO:0007669"/>
    <property type="project" value="TreeGrafter"/>
</dbReference>
<evidence type="ECO:0000313" key="5">
    <source>
        <dbReference type="Proteomes" id="UP000728032"/>
    </source>
</evidence>
<dbReference type="EMBL" id="OC920224">
    <property type="protein sequence ID" value="CAD7652316.1"/>
    <property type="molecule type" value="Genomic_DNA"/>
</dbReference>
<evidence type="ECO:0000313" key="4">
    <source>
        <dbReference type="EMBL" id="CAD7652316.1"/>
    </source>
</evidence>
<keyword evidence="1" id="KW-0479">Metal-binding</keyword>
<evidence type="ECO:0000256" key="2">
    <source>
        <dbReference type="SAM" id="MobiDB-lite"/>
    </source>
</evidence>
<dbReference type="GO" id="GO:0005634">
    <property type="term" value="C:nucleus"/>
    <property type="evidence" value="ECO:0007669"/>
    <property type="project" value="TreeGrafter"/>
</dbReference>
<dbReference type="OrthoDB" id="6505385at2759"/>
<dbReference type="EMBL" id="CAJPVJ010005399">
    <property type="protein sequence ID" value="CAG2169503.1"/>
    <property type="molecule type" value="Genomic_DNA"/>
</dbReference>
<keyword evidence="1" id="KW-0862">Zinc</keyword>
<dbReference type="GO" id="GO:0000977">
    <property type="term" value="F:RNA polymerase II transcription regulatory region sequence-specific DNA binding"/>
    <property type="evidence" value="ECO:0007669"/>
    <property type="project" value="TreeGrafter"/>
</dbReference>
<sequence length="726" mass="82001">MHEQQQRINAQNELQSAAYSQSPPPPQPSQHFLDHQLMQPFTQTYPTGTSITSIDGLPILKRKRGRPPKNKTIEMPQSIYSNFKFPKNELSPQMSVPLGISPFGLAAALYGNSNIPLPASSALSDMIAGSGVADDTKTIPIPLMLPYTKSNIQEGFIVFDEGFPCTDNLCKYFCQKHYHCSKPRCYYVTNRSETLIMHSKDFHDSIDIMEGFVHFDSGVDCRIAGCVHNKVNRHYHCTRNGCNYSFIRYTQMSQHEDKHKHENSVEPTNANCDPAYFAKSKSSATASQASSHSDDDRESLKSPFNTNNNSIVNNCNNKMQTVKAKGTYYPLSSLSQRKLSHSITSTIKSEDESDDEDIDDCDSDVPNSEIIKKEALNHLLQDQSAFNLNTHTNRNLFSPSDEKHLQYSPSNGCGLPFCKLKRRDHFHCNAFSSFTRLLPHSAKHSGAPKPVPVYLSGRSPSPPIKEENETEDEEEDEDMSLGNISTQLPHSTPNIYSFMNNWVNTPSSSTLLNNKLMSVSSTITSSSPLINLSHKNNDIPGLTSTSKLLRDEPVPTGYLRFRFNEDCGYLHCGYREHQTHFHCMRKDCGYSFCDKTRFVQHTARHERLDTLMGGDFHQFRSNVSCGRSDCMYANTMASMANKASHFHCIKCDFVCTDTNKVVAHRRQHAKMDNITAAGFEKYTPTQDCKNDNCNYNTKQTHYHCLKCHYAVLGLSQMSSHKYKHTD</sequence>
<feature type="compositionally biased region" description="Polar residues" evidence="2">
    <location>
        <begin position="1"/>
        <end position="19"/>
    </location>
</feature>
<protein>
    <recommendedName>
        <fullName evidence="3">C2H2-type domain-containing protein</fullName>
    </recommendedName>
</protein>
<dbReference type="GO" id="GO:0045664">
    <property type="term" value="P:regulation of neuron differentiation"/>
    <property type="evidence" value="ECO:0007669"/>
    <property type="project" value="TreeGrafter"/>
</dbReference>
<dbReference type="AlphaFoldDB" id="A0A7R9M2F0"/>
<feature type="domain" description="C2H2-type" evidence="3">
    <location>
        <begin position="235"/>
        <end position="264"/>
    </location>
</feature>
<dbReference type="PANTHER" id="PTHR12451:SF0">
    <property type="entry name" value="ZINC FINGER PROTEIN CASTOR HOMOLOG 1"/>
    <property type="match status" value="1"/>
</dbReference>
<gene>
    <name evidence="4" type="ORF">ONB1V03_LOCUS8980</name>
</gene>
<dbReference type="GO" id="GO:0008270">
    <property type="term" value="F:zinc ion binding"/>
    <property type="evidence" value="ECO:0007669"/>
    <property type="project" value="UniProtKB-KW"/>
</dbReference>
<dbReference type="GO" id="GO:0000981">
    <property type="term" value="F:DNA-binding transcription factor activity, RNA polymerase II-specific"/>
    <property type="evidence" value="ECO:0007669"/>
    <property type="project" value="TreeGrafter"/>
</dbReference>
<accession>A0A7R9M2F0</accession>
<dbReference type="Proteomes" id="UP000728032">
    <property type="component" value="Unassembled WGS sequence"/>
</dbReference>
<dbReference type="InterPro" id="IPR040373">
    <property type="entry name" value="CASZ1"/>
</dbReference>
<dbReference type="PANTHER" id="PTHR12451">
    <property type="entry name" value="TRANSCRIPTION FACTOR CASTOR PROTEIN MING -RELATED"/>
    <property type="match status" value="1"/>
</dbReference>
<dbReference type="PROSITE" id="PS00028">
    <property type="entry name" value="ZINC_FINGER_C2H2_1"/>
    <property type="match status" value="4"/>
</dbReference>
<name>A0A7R9M2F0_9ACAR</name>
<evidence type="ECO:0000256" key="1">
    <source>
        <dbReference type="PROSITE-ProRule" id="PRU00042"/>
    </source>
</evidence>
<feature type="region of interest" description="Disordered" evidence="2">
    <location>
        <begin position="441"/>
        <end position="486"/>
    </location>
</feature>
<dbReference type="SMART" id="SM00355">
    <property type="entry name" value="ZnF_C2H2"/>
    <property type="match status" value="5"/>
</dbReference>
<feature type="domain" description="C2H2-type" evidence="3">
    <location>
        <begin position="581"/>
        <end position="610"/>
    </location>
</feature>
<evidence type="ECO:0000259" key="3">
    <source>
        <dbReference type="PROSITE" id="PS50157"/>
    </source>
</evidence>